<dbReference type="Pfam" id="PF00005">
    <property type="entry name" value="ABC_tran"/>
    <property type="match status" value="2"/>
</dbReference>
<dbReference type="GO" id="GO:0005524">
    <property type="term" value="F:ATP binding"/>
    <property type="evidence" value="ECO:0007669"/>
    <property type="project" value="UniProtKB-KW"/>
</dbReference>
<dbReference type="Gene3D" id="3.40.50.300">
    <property type="entry name" value="P-loop containing nucleotide triphosphate hydrolases"/>
    <property type="match status" value="2"/>
</dbReference>
<evidence type="ECO:0000256" key="3">
    <source>
        <dbReference type="ARBA" id="ARBA00022737"/>
    </source>
</evidence>
<evidence type="ECO:0000256" key="1">
    <source>
        <dbReference type="ARBA" id="ARBA00022448"/>
    </source>
</evidence>
<dbReference type="PROSITE" id="PS00211">
    <property type="entry name" value="ABC_TRANSPORTER_1"/>
    <property type="match status" value="1"/>
</dbReference>
<evidence type="ECO:0000256" key="5">
    <source>
        <dbReference type="ARBA" id="ARBA00022840"/>
    </source>
</evidence>
<keyword evidence="2" id="KW-0762">Sugar transport</keyword>
<evidence type="ECO:0000313" key="8">
    <source>
        <dbReference type="EMBL" id="MFC3228495.1"/>
    </source>
</evidence>
<proteinExistence type="predicted"/>
<sequence length="558" mass="58870">MSQGASPADRAAAPASRTDGGAPADAGAPDVRAALSIRGLSKRFGGALALDDVDLDIASGEVHGLLGQNGSGKSTLIKILAGFHEPEPGGRLLLHGREVPLPIPPGEARRLGLAFVHQHLAMLPSLTVLENLRLARFATETSWRIDWARERALARETFARFGLDIDPQARLADLSQVERALVAIVRAFEDVHHVDRGEGAGGGGRGILILDEPTPFLPSSGVDQLFSLVRDVVREGASVIFVSHDVDEIMEITDRATVLRDGRLAGTLVTAESDADAFVEMIIGRRVELFHARPHDAAGEPLAVRIQGLSGGPLQDVSLDLHRGETVGLTGLLGSGFDALPYLLYGARPAGDGRIELPKGSFDLRRMAPPEAIAAGMALLPSDRLHAAGIGSLSVADNVTLPVLGDFLGGLGLDWGGIRDRAGDLGSRYDVRPNRPDYLLSALSGGNQQKVLMAKWLQTQPDLLLLDEPTQGVDVGARQRLFQALDEAASAGTSVVVASTDAEQLAQICDRVLVFARGRVVQELTGAQVTKEIITEQCLRSLGGGPGSGIQGGETARP</sequence>
<protein>
    <submittedName>
        <fullName evidence="8">Sugar ABC transporter ATP-binding protein</fullName>
    </submittedName>
</protein>
<dbReference type="CDD" id="cd03215">
    <property type="entry name" value="ABC_Carb_Monos_II"/>
    <property type="match status" value="1"/>
</dbReference>
<accession>A0ABV7L262</accession>
<dbReference type="EMBL" id="JBHRTR010000028">
    <property type="protein sequence ID" value="MFC3228495.1"/>
    <property type="molecule type" value="Genomic_DNA"/>
</dbReference>
<dbReference type="InterPro" id="IPR003593">
    <property type="entry name" value="AAA+_ATPase"/>
</dbReference>
<keyword evidence="9" id="KW-1185">Reference proteome</keyword>
<keyword evidence="1" id="KW-0813">Transport</keyword>
<comment type="caution">
    <text evidence="8">The sequence shown here is derived from an EMBL/GenBank/DDBJ whole genome shotgun (WGS) entry which is preliminary data.</text>
</comment>
<keyword evidence="4" id="KW-0547">Nucleotide-binding</keyword>
<dbReference type="InterPro" id="IPR017871">
    <property type="entry name" value="ABC_transporter-like_CS"/>
</dbReference>
<keyword evidence="5 8" id="KW-0067">ATP-binding</keyword>
<feature type="domain" description="ABC transporter" evidence="7">
    <location>
        <begin position="35"/>
        <end position="542"/>
    </location>
</feature>
<dbReference type="SMART" id="SM00382">
    <property type="entry name" value="AAA"/>
    <property type="match status" value="2"/>
</dbReference>
<evidence type="ECO:0000313" key="9">
    <source>
        <dbReference type="Proteomes" id="UP001595528"/>
    </source>
</evidence>
<dbReference type="SUPFAM" id="SSF52540">
    <property type="entry name" value="P-loop containing nucleoside triphosphate hydrolases"/>
    <property type="match status" value="2"/>
</dbReference>
<gene>
    <name evidence="8" type="ORF">ACFOGJ_14720</name>
</gene>
<dbReference type="InterPro" id="IPR027417">
    <property type="entry name" value="P-loop_NTPase"/>
</dbReference>
<evidence type="ECO:0000259" key="7">
    <source>
        <dbReference type="PROSITE" id="PS50893"/>
    </source>
</evidence>
<organism evidence="8 9">
    <name type="scientific">Marinibaculum pumilum</name>
    <dbReference type="NCBI Taxonomy" id="1766165"/>
    <lineage>
        <taxon>Bacteria</taxon>
        <taxon>Pseudomonadati</taxon>
        <taxon>Pseudomonadota</taxon>
        <taxon>Alphaproteobacteria</taxon>
        <taxon>Rhodospirillales</taxon>
        <taxon>Rhodospirillaceae</taxon>
        <taxon>Marinibaculum</taxon>
    </lineage>
</organism>
<keyword evidence="3" id="KW-0677">Repeat</keyword>
<reference evidence="9" key="1">
    <citation type="journal article" date="2019" name="Int. J. Syst. Evol. Microbiol.">
        <title>The Global Catalogue of Microorganisms (GCM) 10K type strain sequencing project: providing services to taxonomists for standard genome sequencing and annotation.</title>
        <authorList>
            <consortium name="The Broad Institute Genomics Platform"/>
            <consortium name="The Broad Institute Genome Sequencing Center for Infectious Disease"/>
            <person name="Wu L."/>
            <person name="Ma J."/>
        </authorList>
    </citation>
    <scope>NUCLEOTIDE SEQUENCE [LARGE SCALE GENOMIC DNA]</scope>
    <source>
        <strain evidence="9">KCTC 42964</strain>
    </source>
</reference>
<dbReference type="InterPro" id="IPR003439">
    <property type="entry name" value="ABC_transporter-like_ATP-bd"/>
</dbReference>
<dbReference type="InterPro" id="IPR050107">
    <property type="entry name" value="ABC_carbohydrate_import_ATPase"/>
</dbReference>
<dbReference type="PROSITE" id="PS50893">
    <property type="entry name" value="ABC_TRANSPORTER_2"/>
    <property type="match status" value="1"/>
</dbReference>
<evidence type="ECO:0000256" key="6">
    <source>
        <dbReference type="SAM" id="MobiDB-lite"/>
    </source>
</evidence>
<evidence type="ECO:0000256" key="2">
    <source>
        <dbReference type="ARBA" id="ARBA00022597"/>
    </source>
</evidence>
<dbReference type="Proteomes" id="UP001595528">
    <property type="component" value="Unassembled WGS sequence"/>
</dbReference>
<dbReference type="PANTHER" id="PTHR43790:SF9">
    <property type="entry name" value="GALACTOFURANOSE TRANSPORTER ATP-BINDING PROTEIN YTFR"/>
    <property type="match status" value="1"/>
</dbReference>
<evidence type="ECO:0000256" key="4">
    <source>
        <dbReference type="ARBA" id="ARBA00022741"/>
    </source>
</evidence>
<dbReference type="RefSeq" id="WP_379901659.1">
    <property type="nucleotide sequence ID" value="NZ_JBHRTR010000028.1"/>
</dbReference>
<name>A0ABV7L262_9PROT</name>
<feature type="region of interest" description="Disordered" evidence="6">
    <location>
        <begin position="1"/>
        <end position="27"/>
    </location>
</feature>
<dbReference type="PANTHER" id="PTHR43790">
    <property type="entry name" value="CARBOHYDRATE TRANSPORT ATP-BINDING PROTEIN MG119-RELATED"/>
    <property type="match status" value="1"/>
</dbReference>
<dbReference type="CDD" id="cd03216">
    <property type="entry name" value="ABC_Carb_Monos_I"/>
    <property type="match status" value="1"/>
</dbReference>